<dbReference type="AlphaFoldDB" id="A0ABD2HQI2"/>
<keyword evidence="1" id="KW-0732">Signal</keyword>
<gene>
    <name evidence="2" type="ORF">niasHS_018199</name>
</gene>
<feature type="chain" id="PRO_5044799104" evidence="1">
    <location>
        <begin position="21"/>
        <end position="108"/>
    </location>
</feature>
<sequence length="108" mass="12445">MVVRLLTVVLPPLTITAAAGVDVDGMHYHGKTDIRARRVYNRNQLLAHMEYYLDDGLNAVEFKIQKRCELPRRNTPEIRHRIGQHVVEAERRVLLHTTTNSSKTLSKM</sequence>
<reference evidence="2 3" key="1">
    <citation type="submission" date="2024-10" db="EMBL/GenBank/DDBJ databases">
        <authorList>
            <person name="Kim D."/>
        </authorList>
    </citation>
    <scope>NUCLEOTIDE SEQUENCE [LARGE SCALE GENOMIC DNA]</scope>
    <source>
        <strain evidence="2">Taebaek</strain>
    </source>
</reference>
<name>A0ABD2HQI2_HETSC</name>
<proteinExistence type="predicted"/>
<protein>
    <submittedName>
        <fullName evidence="2">Uncharacterized protein</fullName>
    </submittedName>
</protein>
<evidence type="ECO:0000313" key="2">
    <source>
        <dbReference type="EMBL" id="KAL3069474.1"/>
    </source>
</evidence>
<dbReference type="Proteomes" id="UP001620645">
    <property type="component" value="Unassembled WGS sequence"/>
</dbReference>
<evidence type="ECO:0000256" key="1">
    <source>
        <dbReference type="SAM" id="SignalP"/>
    </source>
</evidence>
<accession>A0ABD2HQI2</accession>
<keyword evidence="3" id="KW-1185">Reference proteome</keyword>
<evidence type="ECO:0000313" key="3">
    <source>
        <dbReference type="Proteomes" id="UP001620645"/>
    </source>
</evidence>
<dbReference type="EMBL" id="JBICCN010000429">
    <property type="protein sequence ID" value="KAL3069474.1"/>
    <property type="molecule type" value="Genomic_DNA"/>
</dbReference>
<organism evidence="2 3">
    <name type="scientific">Heterodera schachtii</name>
    <name type="common">Sugarbeet cyst nematode worm</name>
    <name type="synonym">Tylenchus schachtii</name>
    <dbReference type="NCBI Taxonomy" id="97005"/>
    <lineage>
        <taxon>Eukaryota</taxon>
        <taxon>Metazoa</taxon>
        <taxon>Ecdysozoa</taxon>
        <taxon>Nematoda</taxon>
        <taxon>Chromadorea</taxon>
        <taxon>Rhabditida</taxon>
        <taxon>Tylenchina</taxon>
        <taxon>Tylenchomorpha</taxon>
        <taxon>Tylenchoidea</taxon>
        <taxon>Heteroderidae</taxon>
        <taxon>Heteroderinae</taxon>
        <taxon>Heterodera</taxon>
    </lineage>
</organism>
<feature type="signal peptide" evidence="1">
    <location>
        <begin position="1"/>
        <end position="20"/>
    </location>
</feature>
<comment type="caution">
    <text evidence="2">The sequence shown here is derived from an EMBL/GenBank/DDBJ whole genome shotgun (WGS) entry which is preliminary data.</text>
</comment>